<evidence type="ECO:0000256" key="8">
    <source>
        <dbReference type="ARBA" id="ARBA00022824"/>
    </source>
</evidence>
<evidence type="ECO:0000256" key="13">
    <source>
        <dbReference type="RuleBase" id="RU365064"/>
    </source>
</evidence>
<evidence type="ECO:0000256" key="3">
    <source>
        <dbReference type="ARBA" id="ARBA00011071"/>
    </source>
</evidence>
<comment type="pathway">
    <text evidence="2 13">Glycolipid biosynthesis; glycosylphosphatidylinositol-anchor biosynthesis.</text>
</comment>
<keyword evidence="7 13" id="KW-0812">Transmembrane</keyword>
<evidence type="ECO:0000313" key="15">
    <source>
        <dbReference type="EMBL" id="CAL1538579.1"/>
    </source>
</evidence>
<feature type="transmembrane region" description="Helical" evidence="13">
    <location>
        <begin position="157"/>
        <end position="178"/>
    </location>
</feature>
<dbReference type="InterPro" id="IPR007704">
    <property type="entry name" value="PIG-M"/>
</dbReference>
<dbReference type="GO" id="GO:0051751">
    <property type="term" value="F:alpha-1,4-mannosyltransferase activity"/>
    <property type="evidence" value="ECO:0007669"/>
    <property type="project" value="InterPro"/>
</dbReference>
<dbReference type="GO" id="GO:1990529">
    <property type="term" value="C:glycosylphosphatidylinositol-mannosyltransferase I complex"/>
    <property type="evidence" value="ECO:0007669"/>
    <property type="project" value="TreeGrafter"/>
</dbReference>
<comment type="caution">
    <text evidence="15">The sequence shown here is derived from an EMBL/GenBank/DDBJ whole genome shotgun (WGS) entry which is preliminary data.</text>
</comment>
<dbReference type="Proteomes" id="UP001497497">
    <property type="component" value="Unassembled WGS sequence"/>
</dbReference>
<dbReference type="GO" id="GO:0006506">
    <property type="term" value="P:GPI anchor biosynthetic process"/>
    <property type="evidence" value="ECO:0007669"/>
    <property type="project" value="UniProtKB-KW"/>
</dbReference>
<feature type="signal peptide" evidence="14">
    <location>
        <begin position="1"/>
        <end position="22"/>
    </location>
</feature>
<feature type="transmembrane region" description="Helical" evidence="13">
    <location>
        <begin position="79"/>
        <end position="100"/>
    </location>
</feature>
<evidence type="ECO:0000256" key="12">
    <source>
        <dbReference type="ARBA" id="ARBA00093608"/>
    </source>
</evidence>
<feature type="transmembrane region" description="Helical" evidence="13">
    <location>
        <begin position="376"/>
        <end position="399"/>
    </location>
</feature>
<dbReference type="GO" id="GO:0004376">
    <property type="term" value="F:GPI mannosyltransferase activity"/>
    <property type="evidence" value="ECO:0007669"/>
    <property type="project" value="InterPro"/>
</dbReference>
<dbReference type="Pfam" id="PF05007">
    <property type="entry name" value="Mannosyl_trans"/>
    <property type="match status" value="1"/>
</dbReference>
<accession>A0AAV2HWJ4</accession>
<comment type="function">
    <text evidence="11 13">Catalytic subunit of the glycosylphosphatidylinositol-mannosyltransferase I complex which catalyzes the transfer of the first mannose, via an alpha-1,4 bond from a dolichol-phosphate-mannose (Dol-P-Man) to the glucosaminyl acyl phosphatidylinositol (GlcN-(acyl)PI) intermediate to generate alpha-D-Man-(1-&gt;4)-alpha-D-GlcN-(1-&gt;6)-(1-radyl,2-acyl-sn-glycero-3-phospho)-2-acyl-inositol and participates in the sixth step of the glycosylphosphatidylinositol-anchor biosynthesis.</text>
</comment>
<evidence type="ECO:0000256" key="14">
    <source>
        <dbReference type="SAM" id="SignalP"/>
    </source>
</evidence>
<evidence type="ECO:0000256" key="10">
    <source>
        <dbReference type="ARBA" id="ARBA00023136"/>
    </source>
</evidence>
<evidence type="ECO:0000256" key="2">
    <source>
        <dbReference type="ARBA" id="ARBA00004687"/>
    </source>
</evidence>
<keyword evidence="9 13" id="KW-1133">Transmembrane helix</keyword>
<evidence type="ECO:0000256" key="5">
    <source>
        <dbReference type="ARBA" id="ARBA00022676"/>
    </source>
</evidence>
<feature type="transmembrane region" description="Helical" evidence="13">
    <location>
        <begin position="343"/>
        <end position="364"/>
    </location>
</feature>
<feature type="transmembrane region" description="Helical" evidence="13">
    <location>
        <begin position="279"/>
        <end position="301"/>
    </location>
</feature>
<protein>
    <recommendedName>
        <fullName evidence="12 13">GPI alpha-1,4-mannosyltransferase I, catalytic subunit</fullName>
        <ecNumber evidence="13">2.4.1.-</ecNumber>
    </recommendedName>
    <alternativeName>
        <fullName evidence="13">GPI mannosyltransferase I</fullName>
    </alternativeName>
</protein>
<evidence type="ECO:0000256" key="4">
    <source>
        <dbReference type="ARBA" id="ARBA00022502"/>
    </source>
</evidence>
<keyword evidence="16" id="KW-1185">Reference proteome</keyword>
<evidence type="ECO:0000256" key="1">
    <source>
        <dbReference type="ARBA" id="ARBA00004477"/>
    </source>
</evidence>
<dbReference type="PANTHER" id="PTHR12886">
    <property type="entry name" value="PIG-M MANNOSYLTRANSFERASE"/>
    <property type="match status" value="1"/>
</dbReference>
<dbReference type="AlphaFoldDB" id="A0AAV2HWJ4"/>
<gene>
    <name evidence="15" type="ORF">GSLYS_00012400001</name>
</gene>
<feature type="transmembrane region" description="Helical" evidence="13">
    <location>
        <begin position="307"/>
        <end position="331"/>
    </location>
</feature>
<evidence type="ECO:0000256" key="7">
    <source>
        <dbReference type="ARBA" id="ARBA00022692"/>
    </source>
</evidence>
<keyword evidence="5 13" id="KW-0328">Glycosyltransferase</keyword>
<reference evidence="15 16" key="1">
    <citation type="submission" date="2024-04" db="EMBL/GenBank/DDBJ databases">
        <authorList>
            <consortium name="Genoscope - CEA"/>
            <person name="William W."/>
        </authorList>
    </citation>
    <scope>NUCLEOTIDE SEQUENCE [LARGE SCALE GENOMIC DNA]</scope>
</reference>
<evidence type="ECO:0000256" key="9">
    <source>
        <dbReference type="ARBA" id="ARBA00022989"/>
    </source>
</evidence>
<comment type="subcellular location">
    <subcellularLocation>
        <location evidence="1 13">Endoplasmic reticulum membrane</location>
        <topology evidence="1 13">Multi-pass membrane protein</topology>
    </subcellularLocation>
</comment>
<dbReference type="EC" id="2.4.1.-" evidence="13"/>
<keyword evidence="14" id="KW-0732">Signal</keyword>
<dbReference type="PANTHER" id="PTHR12886:SF0">
    <property type="entry name" value="GPI MANNOSYLTRANSFERASE 1"/>
    <property type="match status" value="1"/>
</dbReference>
<keyword evidence="4 13" id="KW-0337">GPI-anchor biosynthesis</keyword>
<evidence type="ECO:0000313" key="16">
    <source>
        <dbReference type="Proteomes" id="UP001497497"/>
    </source>
</evidence>
<name>A0AAV2HWJ4_LYMST</name>
<feature type="chain" id="PRO_5043382477" description="GPI alpha-1,4-mannosyltransferase I, catalytic subunit" evidence="14">
    <location>
        <begin position="23"/>
        <end position="407"/>
    </location>
</feature>
<comment type="similarity">
    <text evidence="3 13">Belongs to the PIGM family.</text>
</comment>
<proteinExistence type="inferred from homology"/>
<organism evidence="15 16">
    <name type="scientific">Lymnaea stagnalis</name>
    <name type="common">Great pond snail</name>
    <name type="synonym">Helix stagnalis</name>
    <dbReference type="NCBI Taxonomy" id="6523"/>
    <lineage>
        <taxon>Eukaryota</taxon>
        <taxon>Metazoa</taxon>
        <taxon>Spiralia</taxon>
        <taxon>Lophotrochozoa</taxon>
        <taxon>Mollusca</taxon>
        <taxon>Gastropoda</taxon>
        <taxon>Heterobranchia</taxon>
        <taxon>Euthyneura</taxon>
        <taxon>Panpulmonata</taxon>
        <taxon>Hygrophila</taxon>
        <taxon>Lymnaeoidea</taxon>
        <taxon>Lymnaeidae</taxon>
        <taxon>Lymnaea</taxon>
    </lineage>
</organism>
<feature type="transmembrane region" description="Helical" evidence="13">
    <location>
        <begin position="217"/>
        <end position="238"/>
    </location>
</feature>
<evidence type="ECO:0000256" key="6">
    <source>
        <dbReference type="ARBA" id="ARBA00022679"/>
    </source>
</evidence>
<keyword evidence="6 13" id="KW-0808">Transferase</keyword>
<evidence type="ECO:0000256" key="11">
    <source>
        <dbReference type="ARBA" id="ARBA00093408"/>
    </source>
</evidence>
<keyword evidence="8 13" id="KW-0256">Endoplasmic reticulum</keyword>
<dbReference type="GO" id="GO:0005789">
    <property type="term" value="C:endoplasmic reticulum membrane"/>
    <property type="evidence" value="ECO:0007669"/>
    <property type="project" value="UniProtKB-SubCell"/>
</dbReference>
<keyword evidence="10 13" id="KW-0472">Membrane</keyword>
<dbReference type="EMBL" id="CAXITT010000304">
    <property type="protein sequence ID" value="CAL1538579.1"/>
    <property type="molecule type" value="Genomic_DNA"/>
</dbReference>
<sequence length="407" mass="46770">MAAMIKIFSLALVARICLMVYGAWQDANMDVKYTDVDYHVFSDAAQFVSQGKSPYQRATYRYTPLLAWALTPNVWLSPFFGKLVFIIFDILVGQAIYSLVKHSGHSWQTARNCALVWLVNPLSATVSSRGNAESIMAFLVLMSLSSLVRGRTMLSAMFYGLAIHFKIYPIIYALPIYLHLGHESSHLKNNSSVLLTSKPWNTWHSLLNSLLPNRQRFLFTSVSVAVLGMLSGFFYWMYGWTFLYETYLYHVVRGDIKHNFSPYFYLLYLTSDPIAGAPLCLRLLVFIPQALLLVVVAAAFYRDQPLTWFLCTFVFVMANKVCTSQYFLWYLSLLPIILPYLKLSMVQAGSLLTLWFGTQALWLLPAYYLEFKGHNTFIHIWLAGLLFFAANAFIVYYTVKHYIRKTR</sequence>